<evidence type="ECO:0008006" key="4">
    <source>
        <dbReference type="Google" id="ProtNLM"/>
    </source>
</evidence>
<organism evidence="2 3">
    <name type="scientific">Blautia obeum</name>
    <dbReference type="NCBI Taxonomy" id="40520"/>
    <lineage>
        <taxon>Bacteria</taxon>
        <taxon>Bacillati</taxon>
        <taxon>Bacillota</taxon>
        <taxon>Clostridia</taxon>
        <taxon>Lachnospirales</taxon>
        <taxon>Lachnospiraceae</taxon>
        <taxon>Blautia</taxon>
    </lineage>
</organism>
<dbReference type="AlphaFoldDB" id="A0A411ZT34"/>
<dbReference type="PROSITE" id="PS51904">
    <property type="entry name" value="GLYCOSYL_HYDROL_F25_2"/>
    <property type="match status" value="1"/>
</dbReference>
<dbReference type="GO" id="GO:0016998">
    <property type="term" value="P:cell wall macromolecule catabolic process"/>
    <property type="evidence" value="ECO:0007669"/>
    <property type="project" value="InterPro"/>
</dbReference>
<dbReference type="Proteomes" id="UP000283585">
    <property type="component" value="Unassembled WGS sequence"/>
</dbReference>
<evidence type="ECO:0000313" key="2">
    <source>
        <dbReference type="EMBL" id="RGQ05980.1"/>
    </source>
</evidence>
<dbReference type="EMBL" id="QRSS01000005">
    <property type="protein sequence ID" value="RGQ05980.1"/>
    <property type="molecule type" value="Genomic_DNA"/>
</dbReference>
<dbReference type="Pfam" id="PF01183">
    <property type="entry name" value="Glyco_hydro_25"/>
    <property type="match status" value="1"/>
</dbReference>
<protein>
    <recommendedName>
        <fullName evidence="4">SH3b domain-containing protein</fullName>
    </recommendedName>
</protein>
<dbReference type="InterPro" id="IPR017853">
    <property type="entry name" value="GH"/>
</dbReference>
<sequence>MLVIGQLIRQTEINTTRRGDSMKLLGIDVSSYQGKPDWKKVSKTVEVAILRVHQKTGIDASFEHNYKGATGNGVLVGVYKYSYAKTVAEAEKEADAVLSVLNGRHLDFPVFYDLEWSEQRKLGKNIISKITKAFLNRISKAGYKTGIYCNVDWYKNVLDTKTLNYDYWLAAYPYNDNGTVQERLKPSAGIGWQYSSKGKVDGISGNVDMNLFYTDYKIDKTNNKSEAIPVTTTKTLWEKCAELMAAQTGYMEKATEAMLDDKTANAGSANYTKYARDVNSWGQPGCQGKPWCAEYQFWIDVLTFGLKKALAHMGGGFYNCEEITKHAKANGTWHKEPKLGALVIFRNGSHIERVTKVTITEIYTNGGNTSRTDKNVVIANGGMVCDKVYSRNCKDIDGYVWIDYETTADAASTATAKKLSKVRKFVGRVIANECLNVRSWAGTDNPKIKKYPVLNRNDLVDVCDTIEDSENEDWYYVRIANKYYGFVCAEYIARQ</sequence>
<dbReference type="PANTHER" id="PTHR34135">
    <property type="entry name" value="LYSOZYME"/>
    <property type="match status" value="1"/>
</dbReference>
<dbReference type="Gene3D" id="2.30.30.40">
    <property type="entry name" value="SH3 Domains"/>
    <property type="match status" value="1"/>
</dbReference>
<comment type="similarity">
    <text evidence="1">Belongs to the glycosyl hydrolase 25 family.</text>
</comment>
<proteinExistence type="inferred from homology"/>
<evidence type="ECO:0000313" key="3">
    <source>
        <dbReference type="Proteomes" id="UP000283585"/>
    </source>
</evidence>
<name>A0A411ZT34_9FIRM</name>
<gene>
    <name evidence="2" type="ORF">DWZ12_05795</name>
</gene>
<dbReference type="Gene3D" id="3.20.20.80">
    <property type="entry name" value="Glycosidases"/>
    <property type="match status" value="1"/>
</dbReference>
<comment type="caution">
    <text evidence="2">The sequence shown here is derived from an EMBL/GenBank/DDBJ whole genome shotgun (WGS) entry which is preliminary data.</text>
</comment>
<dbReference type="PANTHER" id="PTHR34135:SF2">
    <property type="entry name" value="LYSOZYME"/>
    <property type="match status" value="1"/>
</dbReference>
<reference evidence="2 3" key="1">
    <citation type="submission" date="2018-08" db="EMBL/GenBank/DDBJ databases">
        <title>A genome reference for cultivated species of the human gut microbiota.</title>
        <authorList>
            <person name="Zou Y."/>
            <person name="Xue W."/>
            <person name="Luo G."/>
        </authorList>
    </citation>
    <scope>NUCLEOTIDE SEQUENCE [LARGE SCALE GENOMIC DNA]</scope>
    <source>
        <strain evidence="2 3">AF29-2BH</strain>
    </source>
</reference>
<dbReference type="GO" id="GO:0003796">
    <property type="term" value="F:lysozyme activity"/>
    <property type="evidence" value="ECO:0007669"/>
    <property type="project" value="InterPro"/>
</dbReference>
<dbReference type="GO" id="GO:0016052">
    <property type="term" value="P:carbohydrate catabolic process"/>
    <property type="evidence" value="ECO:0007669"/>
    <property type="project" value="TreeGrafter"/>
</dbReference>
<accession>A0A411ZT34</accession>
<evidence type="ECO:0000256" key="1">
    <source>
        <dbReference type="ARBA" id="ARBA00010646"/>
    </source>
</evidence>
<dbReference type="InterPro" id="IPR002053">
    <property type="entry name" value="Glyco_hydro_25"/>
</dbReference>
<dbReference type="CDD" id="cd06414">
    <property type="entry name" value="GH25_LytC-like"/>
    <property type="match status" value="1"/>
</dbReference>
<dbReference type="GO" id="GO:0009253">
    <property type="term" value="P:peptidoglycan catabolic process"/>
    <property type="evidence" value="ECO:0007669"/>
    <property type="project" value="InterPro"/>
</dbReference>
<dbReference type="SUPFAM" id="SSF51445">
    <property type="entry name" value="(Trans)glycosidases"/>
    <property type="match status" value="1"/>
</dbReference>